<sequence>MHPYLAVDILIGTTRQNAGNLAVAVLGLSATAYLVARAERERRREGRLALWILLAASVVTCLADAGARLLIGLQADPGANSLVMYRAFGIDMAIWMAFAFPPYVGFIGYATYLAYREGHARRRLWLILVVSAVADTVGEYVMIHAGGLYSYAGRQPLEVFGLPLVWPWVIVAAPMLMGALTALFADRLRGARVLLLLPLLGSGYLACLAAVGWPGMVARATAVGQPVLDLVGLVTLGGLLATVHLMSLPLPARPSAGPSRPHRGE</sequence>
<feature type="transmembrane region" description="Helical" evidence="1">
    <location>
        <begin position="227"/>
        <end position="250"/>
    </location>
</feature>
<feature type="transmembrane region" description="Helical" evidence="1">
    <location>
        <begin position="93"/>
        <end position="112"/>
    </location>
</feature>
<proteinExistence type="predicted"/>
<keyword evidence="1" id="KW-0472">Membrane</keyword>
<feature type="transmembrane region" description="Helical" evidence="1">
    <location>
        <begin position="124"/>
        <end position="145"/>
    </location>
</feature>
<evidence type="ECO:0000256" key="1">
    <source>
        <dbReference type="SAM" id="Phobius"/>
    </source>
</evidence>
<feature type="transmembrane region" description="Helical" evidence="1">
    <location>
        <begin position="193"/>
        <end position="215"/>
    </location>
</feature>
<gene>
    <name evidence="2" type="ORF">M1O15_13650</name>
</gene>
<keyword evidence="3" id="KW-1185">Reference proteome</keyword>
<evidence type="ECO:0008006" key="4">
    <source>
        <dbReference type="Google" id="ProtNLM"/>
    </source>
</evidence>
<organism evidence="2 3">
    <name type="scientific">Streptomyces lichenis</name>
    <dbReference type="NCBI Taxonomy" id="2306967"/>
    <lineage>
        <taxon>Bacteria</taxon>
        <taxon>Bacillati</taxon>
        <taxon>Actinomycetota</taxon>
        <taxon>Actinomycetes</taxon>
        <taxon>Kitasatosporales</taxon>
        <taxon>Streptomycetaceae</taxon>
        <taxon>Streptomyces</taxon>
    </lineage>
</organism>
<dbReference type="RefSeq" id="WP_248634068.1">
    <property type="nucleotide sequence ID" value="NZ_JALPTH010000011.1"/>
</dbReference>
<evidence type="ECO:0000313" key="3">
    <source>
        <dbReference type="Proteomes" id="UP001522868"/>
    </source>
</evidence>
<name>A0ABT0IAV7_9ACTN</name>
<feature type="transmembrane region" description="Helical" evidence="1">
    <location>
        <begin position="48"/>
        <end position="73"/>
    </location>
</feature>
<reference evidence="2 3" key="1">
    <citation type="submission" date="2022-04" db="EMBL/GenBank/DDBJ databases">
        <title>Streptomyces sp. nov. LCR6-01 isolated from Lichen of Dirinaria sp.</title>
        <authorList>
            <person name="Kanchanasin P."/>
            <person name="Tanasupawat S."/>
            <person name="Phongsopitanun W."/>
        </authorList>
    </citation>
    <scope>NUCLEOTIDE SEQUENCE [LARGE SCALE GENOMIC DNA]</scope>
    <source>
        <strain evidence="2 3">LCR6-01</strain>
    </source>
</reference>
<dbReference type="Proteomes" id="UP001522868">
    <property type="component" value="Unassembled WGS sequence"/>
</dbReference>
<protein>
    <recommendedName>
        <fullName evidence="4">Carotenoid biosynthesis protein</fullName>
    </recommendedName>
</protein>
<feature type="transmembrane region" description="Helical" evidence="1">
    <location>
        <begin position="18"/>
        <end position="36"/>
    </location>
</feature>
<feature type="transmembrane region" description="Helical" evidence="1">
    <location>
        <begin position="165"/>
        <end position="186"/>
    </location>
</feature>
<keyword evidence="1" id="KW-1133">Transmembrane helix</keyword>
<keyword evidence="1" id="KW-0812">Transmembrane</keyword>
<accession>A0ABT0IAV7</accession>
<comment type="caution">
    <text evidence="2">The sequence shown here is derived from an EMBL/GenBank/DDBJ whole genome shotgun (WGS) entry which is preliminary data.</text>
</comment>
<dbReference type="EMBL" id="JALPTH010000011">
    <property type="protein sequence ID" value="MCK8678422.1"/>
    <property type="molecule type" value="Genomic_DNA"/>
</dbReference>
<evidence type="ECO:0000313" key="2">
    <source>
        <dbReference type="EMBL" id="MCK8678422.1"/>
    </source>
</evidence>